<dbReference type="STRING" id="1765722.AT728_31550"/>
<evidence type="ECO:0000313" key="4">
    <source>
        <dbReference type="Proteomes" id="UP000054804"/>
    </source>
</evidence>
<evidence type="ECO:0008006" key="5">
    <source>
        <dbReference type="Google" id="ProtNLM"/>
    </source>
</evidence>
<feature type="transmembrane region" description="Helical" evidence="2">
    <location>
        <begin position="58"/>
        <end position="78"/>
    </location>
</feature>
<feature type="region of interest" description="Disordered" evidence="1">
    <location>
        <begin position="267"/>
        <end position="308"/>
    </location>
</feature>
<dbReference type="Proteomes" id="UP000054804">
    <property type="component" value="Unassembled WGS sequence"/>
</dbReference>
<feature type="region of interest" description="Disordered" evidence="1">
    <location>
        <begin position="322"/>
        <end position="366"/>
    </location>
</feature>
<feature type="region of interest" description="Disordered" evidence="1">
    <location>
        <begin position="1"/>
        <end position="45"/>
    </location>
</feature>
<feature type="compositionally biased region" description="Pro residues" evidence="1">
    <location>
        <begin position="347"/>
        <end position="357"/>
    </location>
</feature>
<dbReference type="RefSeq" id="WP_058845693.1">
    <property type="nucleotide sequence ID" value="NZ_LOCL01000022.1"/>
</dbReference>
<feature type="compositionally biased region" description="Basic and acidic residues" evidence="1">
    <location>
        <begin position="1"/>
        <end position="11"/>
    </location>
</feature>
<evidence type="ECO:0000256" key="2">
    <source>
        <dbReference type="SAM" id="Phobius"/>
    </source>
</evidence>
<accession>A0A0W7XCR8</accession>
<gene>
    <name evidence="3" type="ORF">AT728_31550</name>
</gene>
<name>A0A0W7XCR8_9ACTN</name>
<keyword evidence="2" id="KW-0472">Membrane</keyword>
<feature type="compositionally biased region" description="Basic and acidic residues" evidence="1">
    <location>
        <begin position="434"/>
        <end position="443"/>
    </location>
</feature>
<feature type="transmembrane region" description="Helical" evidence="2">
    <location>
        <begin position="124"/>
        <end position="143"/>
    </location>
</feature>
<feature type="transmembrane region" description="Helical" evidence="2">
    <location>
        <begin position="84"/>
        <end position="103"/>
    </location>
</feature>
<dbReference type="AlphaFoldDB" id="A0A0W7XCR8"/>
<feature type="compositionally biased region" description="Low complexity" evidence="1">
    <location>
        <begin position="12"/>
        <end position="28"/>
    </location>
</feature>
<feature type="region of interest" description="Disordered" evidence="1">
    <location>
        <begin position="434"/>
        <end position="507"/>
    </location>
</feature>
<comment type="caution">
    <text evidence="3">The sequence shown here is derived from an EMBL/GenBank/DDBJ whole genome shotgun (WGS) entry which is preliminary data.</text>
</comment>
<keyword evidence="2" id="KW-1133">Transmembrane helix</keyword>
<proteinExistence type="predicted"/>
<organism evidence="3 4">
    <name type="scientific">Streptomyces silvensis</name>
    <dbReference type="NCBI Taxonomy" id="1765722"/>
    <lineage>
        <taxon>Bacteria</taxon>
        <taxon>Bacillati</taxon>
        <taxon>Actinomycetota</taxon>
        <taxon>Actinomycetes</taxon>
        <taxon>Kitasatosporales</taxon>
        <taxon>Streptomycetaceae</taxon>
        <taxon>Streptomyces</taxon>
    </lineage>
</organism>
<dbReference type="EMBL" id="LOCL01000022">
    <property type="protein sequence ID" value="KUF20275.1"/>
    <property type="molecule type" value="Genomic_DNA"/>
</dbReference>
<feature type="transmembrane region" description="Helical" evidence="2">
    <location>
        <begin position="227"/>
        <end position="245"/>
    </location>
</feature>
<keyword evidence="2" id="KW-0812">Transmembrane</keyword>
<feature type="transmembrane region" description="Helical" evidence="2">
    <location>
        <begin position="201"/>
        <end position="221"/>
    </location>
</feature>
<protein>
    <recommendedName>
        <fullName evidence="5">Ferric oxidoreductase domain-containing protein</fullName>
    </recommendedName>
</protein>
<feature type="compositionally biased region" description="Pro residues" evidence="1">
    <location>
        <begin position="457"/>
        <end position="478"/>
    </location>
</feature>
<keyword evidence="4" id="KW-1185">Reference proteome</keyword>
<evidence type="ECO:0000313" key="3">
    <source>
        <dbReference type="EMBL" id="KUF20275.1"/>
    </source>
</evidence>
<reference evidence="3 4" key="1">
    <citation type="submission" date="2015-12" db="EMBL/GenBank/DDBJ databases">
        <title>Draft genome sequence of Streptomyces silvensis ATCC 53525, a producer of novel hormone antagonists.</title>
        <authorList>
            <person name="Johnston C.W."/>
            <person name="Li Y."/>
            <person name="Magarvey N.A."/>
        </authorList>
    </citation>
    <scope>NUCLEOTIDE SEQUENCE [LARGE SCALE GENOMIC DNA]</scope>
    <source>
        <strain evidence="3 4">ATCC 53525</strain>
    </source>
</reference>
<feature type="transmembrane region" description="Helical" evidence="2">
    <location>
        <begin position="165"/>
        <end position="189"/>
    </location>
</feature>
<evidence type="ECO:0000256" key="1">
    <source>
        <dbReference type="SAM" id="MobiDB-lite"/>
    </source>
</evidence>
<feature type="compositionally biased region" description="Low complexity" evidence="1">
    <location>
        <begin position="36"/>
        <end position="45"/>
    </location>
</feature>
<sequence length="507" mass="52469">MNPLNPRRETPQRSAPPASPTRSSRTSAPFPPAGPSAPAASSPAFPTYRRPGRAVRSLATVAALLLIPLAVFAGGDGFRAALDFTTGVLSLVALTASVMWGLVASDRIFLRSRQRLLAQAVHRGTAIAAVGFLLLHGTVKLALDHVSFVGALVPFGLGVTGGDGLIGLGSLAGLLMITTSVTGALRSAFASPVQVASRWRALHMLAYPAWCAALIHGLYAGRAPKPWVVALYCLCLLAVAGAVALRAAPLPVKRKVAAQVFTLLEPDARPAPSGSRRRESPAPARDTASTPLPGTASGRFTAAPPDQHPVSGMAAAYRALATPSGHDTDLPPDLQPTEALPTVTPRWPTPSPPPPAEAPTASLPHLSVDSGYASVESGHASVESGHASIESEYVSVDSRYDFPDSRYAASAGRYGSVDVGDDTLAGRYDHQDTRYDYYGDRGFRPAADPYATGPQPLHQPPAPGPPPPPPPSAPPPAQGGPGTQQLLGPFQAPSTGEPWNAPTGGSK</sequence>